<organism evidence="1 2">
    <name type="scientific">Orbilia brochopaga</name>
    <dbReference type="NCBI Taxonomy" id="3140254"/>
    <lineage>
        <taxon>Eukaryota</taxon>
        <taxon>Fungi</taxon>
        <taxon>Dikarya</taxon>
        <taxon>Ascomycota</taxon>
        <taxon>Pezizomycotina</taxon>
        <taxon>Orbiliomycetes</taxon>
        <taxon>Orbiliales</taxon>
        <taxon>Orbiliaceae</taxon>
        <taxon>Orbilia</taxon>
    </lineage>
</organism>
<comment type="caution">
    <text evidence="1">The sequence shown here is derived from an EMBL/GenBank/DDBJ whole genome shotgun (WGS) entry which is preliminary data.</text>
</comment>
<proteinExistence type="predicted"/>
<dbReference type="Proteomes" id="UP001375240">
    <property type="component" value="Unassembled WGS sequence"/>
</dbReference>
<protein>
    <submittedName>
        <fullName evidence="1">Uncharacterized protein</fullName>
    </submittedName>
</protein>
<name>A0AAV9UY36_9PEZI</name>
<sequence length="76" mass="8562">MPLSESVISRNEVSVALLVRQHAAEREEILFQIQQLALKQGFIVDGKPSPELNALEGRLDALDLKYKKMGLKMAER</sequence>
<accession>A0AAV9UY36</accession>
<evidence type="ECO:0000313" key="2">
    <source>
        <dbReference type="Proteomes" id="UP001375240"/>
    </source>
</evidence>
<gene>
    <name evidence="1" type="ORF">TWF696_007243</name>
</gene>
<dbReference type="EMBL" id="JAVHNQ010000005">
    <property type="protein sequence ID" value="KAK6347166.1"/>
    <property type="molecule type" value="Genomic_DNA"/>
</dbReference>
<evidence type="ECO:0000313" key="1">
    <source>
        <dbReference type="EMBL" id="KAK6347166.1"/>
    </source>
</evidence>
<reference evidence="1 2" key="1">
    <citation type="submission" date="2019-10" db="EMBL/GenBank/DDBJ databases">
        <authorList>
            <person name="Palmer J.M."/>
        </authorList>
    </citation>
    <scope>NUCLEOTIDE SEQUENCE [LARGE SCALE GENOMIC DNA]</scope>
    <source>
        <strain evidence="1 2">TWF696</strain>
    </source>
</reference>
<keyword evidence="2" id="KW-1185">Reference proteome</keyword>
<dbReference type="AlphaFoldDB" id="A0AAV9UY36"/>